<evidence type="ECO:0000313" key="1">
    <source>
        <dbReference type="EMBL" id="KAI3784089.1"/>
    </source>
</evidence>
<sequence length="287" mass="31929">MPNGILWDGIRTHATAIRHKSLHVGKNQHPPPRLLRHPIRNLGGHEIFPEPEITPRLPLRGTITDSSDVVPLSYIVGILTPYPNSKAVRPTGELLNAATAFHQAGIKTGFFELQPKGLVLVNGTAVGSSMTSMVLFEANILAVMSEILKLMLSTYLVALCQAVDLRHMEENLKSTIKNVVSHVAKKVLTMAPNNDLHQTRFYEKDLLKVVDHEHVFSYIDDPCSSTYPLMQKLRQVIGDHALVNKDLESDPNTSIVQKIVAFEEELHTLLPKEVENTRVDHDGGKLN</sequence>
<accession>A0ACB9GKD2</accession>
<organism evidence="1 2">
    <name type="scientific">Smallanthus sonchifolius</name>
    <dbReference type="NCBI Taxonomy" id="185202"/>
    <lineage>
        <taxon>Eukaryota</taxon>
        <taxon>Viridiplantae</taxon>
        <taxon>Streptophyta</taxon>
        <taxon>Embryophyta</taxon>
        <taxon>Tracheophyta</taxon>
        <taxon>Spermatophyta</taxon>
        <taxon>Magnoliopsida</taxon>
        <taxon>eudicotyledons</taxon>
        <taxon>Gunneridae</taxon>
        <taxon>Pentapetalae</taxon>
        <taxon>asterids</taxon>
        <taxon>campanulids</taxon>
        <taxon>Asterales</taxon>
        <taxon>Asteraceae</taxon>
        <taxon>Asteroideae</taxon>
        <taxon>Heliantheae alliance</taxon>
        <taxon>Millerieae</taxon>
        <taxon>Smallanthus</taxon>
    </lineage>
</organism>
<proteinExistence type="predicted"/>
<keyword evidence="2" id="KW-1185">Reference proteome</keyword>
<gene>
    <name evidence="1" type="ORF">L1987_43181</name>
</gene>
<dbReference type="Proteomes" id="UP001056120">
    <property type="component" value="Linkage Group LG14"/>
</dbReference>
<dbReference type="EMBL" id="CM042031">
    <property type="protein sequence ID" value="KAI3784089.1"/>
    <property type="molecule type" value="Genomic_DNA"/>
</dbReference>
<reference evidence="1 2" key="2">
    <citation type="journal article" date="2022" name="Mol. Ecol. Resour.">
        <title>The genomes of chicory, endive, great burdock and yacon provide insights into Asteraceae paleo-polyploidization history and plant inulin production.</title>
        <authorList>
            <person name="Fan W."/>
            <person name="Wang S."/>
            <person name="Wang H."/>
            <person name="Wang A."/>
            <person name="Jiang F."/>
            <person name="Liu H."/>
            <person name="Zhao H."/>
            <person name="Xu D."/>
            <person name="Zhang Y."/>
        </authorList>
    </citation>
    <scope>NUCLEOTIDE SEQUENCE [LARGE SCALE GENOMIC DNA]</scope>
    <source>
        <strain evidence="2">cv. Yunnan</strain>
        <tissue evidence="1">Leaves</tissue>
    </source>
</reference>
<reference evidence="2" key="1">
    <citation type="journal article" date="2022" name="Mol. Ecol. Resour.">
        <title>The genomes of chicory, endive, great burdock and yacon provide insights into Asteraceae palaeo-polyploidization history and plant inulin production.</title>
        <authorList>
            <person name="Fan W."/>
            <person name="Wang S."/>
            <person name="Wang H."/>
            <person name="Wang A."/>
            <person name="Jiang F."/>
            <person name="Liu H."/>
            <person name="Zhao H."/>
            <person name="Xu D."/>
            <person name="Zhang Y."/>
        </authorList>
    </citation>
    <scope>NUCLEOTIDE SEQUENCE [LARGE SCALE GENOMIC DNA]</scope>
    <source>
        <strain evidence="2">cv. Yunnan</strain>
    </source>
</reference>
<protein>
    <submittedName>
        <fullName evidence="1">Uncharacterized protein</fullName>
    </submittedName>
</protein>
<name>A0ACB9GKD2_9ASTR</name>
<comment type="caution">
    <text evidence="1">The sequence shown here is derived from an EMBL/GenBank/DDBJ whole genome shotgun (WGS) entry which is preliminary data.</text>
</comment>
<evidence type="ECO:0000313" key="2">
    <source>
        <dbReference type="Proteomes" id="UP001056120"/>
    </source>
</evidence>